<name>A0A381NEH3_9ZZZZ</name>
<evidence type="ECO:0000313" key="1">
    <source>
        <dbReference type="EMBL" id="SUZ52962.1"/>
    </source>
</evidence>
<accession>A0A381NEH3</accession>
<evidence type="ECO:0008006" key="2">
    <source>
        <dbReference type="Google" id="ProtNLM"/>
    </source>
</evidence>
<proteinExistence type="predicted"/>
<organism evidence="1">
    <name type="scientific">marine metagenome</name>
    <dbReference type="NCBI Taxonomy" id="408172"/>
    <lineage>
        <taxon>unclassified sequences</taxon>
        <taxon>metagenomes</taxon>
        <taxon>ecological metagenomes</taxon>
    </lineage>
</organism>
<protein>
    <recommendedName>
        <fullName evidence="2">2-nitropropane dioxygenase</fullName>
    </recommendedName>
</protein>
<sequence length="100" mass="11357">MTNLTSELELVCPCCAASLVIDVGLKRVVRHSEPERQDKVELGEADRILDEEAARREAVFQQSVTDERTRGDALAKRFEEALRKATDEPVTRPERDFDLD</sequence>
<gene>
    <name evidence="1" type="ORF">METZ01_LOCUS5816</name>
</gene>
<reference evidence="1" key="1">
    <citation type="submission" date="2018-05" db="EMBL/GenBank/DDBJ databases">
        <authorList>
            <person name="Lanie J.A."/>
            <person name="Ng W.-L."/>
            <person name="Kazmierczak K.M."/>
            <person name="Andrzejewski T.M."/>
            <person name="Davidsen T.M."/>
            <person name="Wayne K.J."/>
            <person name="Tettelin H."/>
            <person name="Glass J.I."/>
            <person name="Rusch D."/>
            <person name="Podicherti R."/>
            <person name="Tsui H.-C.T."/>
            <person name="Winkler M.E."/>
        </authorList>
    </citation>
    <scope>NUCLEOTIDE SEQUENCE</scope>
</reference>
<dbReference type="AlphaFoldDB" id="A0A381NEH3"/>
<dbReference type="EMBL" id="UINC01000306">
    <property type="protein sequence ID" value="SUZ52962.1"/>
    <property type="molecule type" value="Genomic_DNA"/>
</dbReference>